<evidence type="ECO:0000313" key="10">
    <source>
        <dbReference type="Proteomes" id="UP000799770"/>
    </source>
</evidence>
<dbReference type="AlphaFoldDB" id="A0A6A5YGF6"/>
<evidence type="ECO:0000259" key="8">
    <source>
        <dbReference type="Pfam" id="PF20684"/>
    </source>
</evidence>
<dbReference type="PANTHER" id="PTHR33048:SF47">
    <property type="entry name" value="INTEGRAL MEMBRANE PROTEIN-RELATED"/>
    <property type="match status" value="1"/>
</dbReference>
<evidence type="ECO:0000313" key="9">
    <source>
        <dbReference type="EMBL" id="KAF2105784.1"/>
    </source>
</evidence>
<dbReference type="GO" id="GO:0016020">
    <property type="term" value="C:membrane"/>
    <property type="evidence" value="ECO:0007669"/>
    <property type="project" value="UniProtKB-SubCell"/>
</dbReference>
<dbReference type="PANTHER" id="PTHR33048">
    <property type="entry name" value="PTH11-LIKE INTEGRAL MEMBRANE PROTEIN (AFU_ORTHOLOGUE AFUA_5G11245)"/>
    <property type="match status" value="1"/>
</dbReference>
<feature type="transmembrane region" description="Helical" evidence="7">
    <location>
        <begin position="139"/>
        <end position="158"/>
    </location>
</feature>
<evidence type="ECO:0000256" key="2">
    <source>
        <dbReference type="ARBA" id="ARBA00022692"/>
    </source>
</evidence>
<feature type="transmembrane region" description="Helical" evidence="7">
    <location>
        <begin position="189"/>
        <end position="210"/>
    </location>
</feature>
<accession>A0A6A5YGF6</accession>
<gene>
    <name evidence="9" type="ORF">BDV96DRAFT_508906</name>
</gene>
<evidence type="ECO:0000256" key="3">
    <source>
        <dbReference type="ARBA" id="ARBA00022989"/>
    </source>
</evidence>
<feature type="transmembrane region" description="Helical" evidence="7">
    <location>
        <begin position="26"/>
        <end position="44"/>
    </location>
</feature>
<feature type="region of interest" description="Disordered" evidence="6">
    <location>
        <begin position="373"/>
        <end position="398"/>
    </location>
</feature>
<feature type="transmembrane region" description="Helical" evidence="7">
    <location>
        <begin position="65"/>
        <end position="85"/>
    </location>
</feature>
<evidence type="ECO:0000256" key="1">
    <source>
        <dbReference type="ARBA" id="ARBA00004141"/>
    </source>
</evidence>
<sequence length="398" mass="43671">MATHGPPDPHLIPAIPSAAAIDNARAMVGVTISLNIIAFLLWTGRIWTRTHPVFRLGADDYVISAAYVLVVVDSILLLLTMPYMFGRSPSSFTLADAQDSQRYAVLSQPIWAWAIAGIKISVLLMLLRLQTDRLWRRFCWGLITFVVCLTVYNMIAQLTQCIPLHKVWDLLGVVQGKCWGTAAVRSNLFAVATMTFLTDFIVALLPLTFLGKVQKPMREKAIIGVLMGLGIFAGVASILKMVFAANFGKTGDIDLDGIRIGMWSLIEELVGMIAACVPCLRSPFQRCLEYFGLVTTHPSKSTYGRGYGQVYESGALKGSRGARKSHVESAIKMKSLSRSGDAASEENILAGNGLDIKDREIWCTTEVTMEQEARQTPKLGFADGNGRAGWNDEGLRHE</sequence>
<dbReference type="Proteomes" id="UP000799770">
    <property type="component" value="Unassembled WGS sequence"/>
</dbReference>
<dbReference type="InterPro" id="IPR052337">
    <property type="entry name" value="SAT4-like"/>
</dbReference>
<protein>
    <recommendedName>
        <fullName evidence="8">Rhodopsin domain-containing protein</fullName>
    </recommendedName>
</protein>
<keyword evidence="4 7" id="KW-0472">Membrane</keyword>
<keyword evidence="10" id="KW-1185">Reference proteome</keyword>
<evidence type="ECO:0000256" key="7">
    <source>
        <dbReference type="SAM" id="Phobius"/>
    </source>
</evidence>
<evidence type="ECO:0000256" key="6">
    <source>
        <dbReference type="SAM" id="MobiDB-lite"/>
    </source>
</evidence>
<evidence type="ECO:0000256" key="5">
    <source>
        <dbReference type="ARBA" id="ARBA00038359"/>
    </source>
</evidence>
<keyword evidence="3 7" id="KW-1133">Transmembrane helix</keyword>
<dbReference type="InterPro" id="IPR049326">
    <property type="entry name" value="Rhodopsin_dom_fungi"/>
</dbReference>
<dbReference type="OrthoDB" id="5022096at2759"/>
<comment type="similarity">
    <text evidence="5">Belongs to the SAT4 family.</text>
</comment>
<comment type="subcellular location">
    <subcellularLocation>
        <location evidence="1">Membrane</location>
        <topology evidence="1">Multi-pass membrane protein</topology>
    </subcellularLocation>
</comment>
<feature type="domain" description="Rhodopsin" evidence="8">
    <location>
        <begin position="45"/>
        <end position="286"/>
    </location>
</feature>
<organism evidence="9 10">
    <name type="scientific">Lophiotrema nucula</name>
    <dbReference type="NCBI Taxonomy" id="690887"/>
    <lineage>
        <taxon>Eukaryota</taxon>
        <taxon>Fungi</taxon>
        <taxon>Dikarya</taxon>
        <taxon>Ascomycota</taxon>
        <taxon>Pezizomycotina</taxon>
        <taxon>Dothideomycetes</taxon>
        <taxon>Pleosporomycetidae</taxon>
        <taxon>Pleosporales</taxon>
        <taxon>Lophiotremataceae</taxon>
        <taxon>Lophiotrema</taxon>
    </lineage>
</organism>
<keyword evidence="2 7" id="KW-0812">Transmembrane</keyword>
<dbReference type="Pfam" id="PF20684">
    <property type="entry name" value="Fung_rhodopsin"/>
    <property type="match status" value="1"/>
</dbReference>
<reference evidence="9" key="1">
    <citation type="journal article" date="2020" name="Stud. Mycol.">
        <title>101 Dothideomycetes genomes: a test case for predicting lifestyles and emergence of pathogens.</title>
        <authorList>
            <person name="Haridas S."/>
            <person name="Albert R."/>
            <person name="Binder M."/>
            <person name="Bloem J."/>
            <person name="Labutti K."/>
            <person name="Salamov A."/>
            <person name="Andreopoulos B."/>
            <person name="Baker S."/>
            <person name="Barry K."/>
            <person name="Bills G."/>
            <person name="Bluhm B."/>
            <person name="Cannon C."/>
            <person name="Castanera R."/>
            <person name="Culley D."/>
            <person name="Daum C."/>
            <person name="Ezra D."/>
            <person name="Gonzalez J."/>
            <person name="Henrissat B."/>
            <person name="Kuo A."/>
            <person name="Liang C."/>
            <person name="Lipzen A."/>
            <person name="Lutzoni F."/>
            <person name="Magnuson J."/>
            <person name="Mondo S."/>
            <person name="Nolan M."/>
            <person name="Ohm R."/>
            <person name="Pangilinan J."/>
            <person name="Park H.-J."/>
            <person name="Ramirez L."/>
            <person name="Alfaro M."/>
            <person name="Sun H."/>
            <person name="Tritt A."/>
            <person name="Yoshinaga Y."/>
            <person name="Zwiers L.-H."/>
            <person name="Turgeon B."/>
            <person name="Goodwin S."/>
            <person name="Spatafora J."/>
            <person name="Crous P."/>
            <person name="Grigoriev I."/>
        </authorList>
    </citation>
    <scope>NUCLEOTIDE SEQUENCE</scope>
    <source>
        <strain evidence="9">CBS 627.86</strain>
    </source>
</reference>
<name>A0A6A5YGF6_9PLEO</name>
<evidence type="ECO:0000256" key="4">
    <source>
        <dbReference type="ARBA" id="ARBA00023136"/>
    </source>
</evidence>
<proteinExistence type="inferred from homology"/>
<feature type="transmembrane region" description="Helical" evidence="7">
    <location>
        <begin position="222"/>
        <end position="248"/>
    </location>
</feature>
<dbReference type="EMBL" id="ML977372">
    <property type="protein sequence ID" value="KAF2105784.1"/>
    <property type="molecule type" value="Genomic_DNA"/>
</dbReference>
<feature type="transmembrane region" description="Helical" evidence="7">
    <location>
        <begin position="110"/>
        <end position="127"/>
    </location>
</feature>